<evidence type="ECO:0000313" key="3">
    <source>
        <dbReference type="Proteomes" id="UP001205311"/>
    </source>
</evidence>
<gene>
    <name evidence="2" type="ORF">LX15_001012</name>
</gene>
<evidence type="ECO:0000256" key="1">
    <source>
        <dbReference type="SAM" id="Phobius"/>
    </source>
</evidence>
<feature type="transmembrane region" description="Helical" evidence="1">
    <location>
        <begin position="223"/>
        <end position="242"/>
    </location>
</feature>
<protein>
    <submittedName>
        <fullName evidence="2">4-hydroxybenzoate polyprenyltransferase</fullName>
    </submittedName>
</protein>
<keyword evidence="3" id="KW-1185">Reference proteome</keyword>
<organism evidence="2 3">
    <name type="scientific">Streptoalloteichus tenebrarius (strain ATCC 17920 / DSM 40477 / JCM 4838 / CBS 697.72 / NBRC 16177 / NCIMB 11028 / NRRL B-12390 / A12253. 1 / ISP 5477)</name>
    <name type="common">Streptomyces tenebrarius</name>
    <dbReference type="NCBI Taxonomy" id="1933"/>
    <lineage>
        <taxon>Bacteria</taxon>
        <taxon>Bacillati</taxon>
        <taxon>Actinomycetota</taxon>
        <taxon>Actinomycetes</taxon>
        <taxon>Pseudonocardiales</taxon>
        <taxon>Pseudonocardiaceae</taxon>
        <taxon>Streptoalloteichus</taxon>
    </lineage>
</organism>
<feature type="transmembrane region" description="Helical" evidence="1">
    <location>
        <begin position="197"/>
        <end position="217"/>
    </location>
</feature>
<reference evidence="2 3" key="1">
    <citation type="submission" date="2022-06" db="EMBL/GenBank/DDBJ databases">
        <title>Genomic Encyclopedia of Archaeal and Bacterial Type Strains, Phase II (KMG-II): from individual species to whole genera.</title>
        <authorList>
            <person name="Goeker M."/>
        </authorList>
    </citation>
    <scope>NUCLEOTIDE SEQUENCE [LARGE SCALE GENOMIC DNA]</scope>
    <source>
        <strain evidence="2 3">DSM 40477</strain>
    </source>
</reference>
<feature type="transmembrane region" description="Helical" evidence="1">
    <location>
        <begin position="157"/>
        <end position="176"/>
    </location>
</feature>
<feature type="transmembrane region" description="Helical" evidence="1">
    <location>
        <begin position="254"/>
        <end position="277"/>
    </location>
</feature>
<keyword evidence="1" id="KW-0472">Membrane</keyword>
<dbReference type="Proteomes" id="UP001205311">
    <property type="component" value="Unassembled WGS sequence"/>
</dbReference>
<name>A0ABT1HP86_STRSD</name>
<sequence>MGHGLAALLRAAHPGSTLAVTVATVALGAAVGRGPGGLVAVGLTQLATFLSIGWLSDYLDAGWDRTSGPADESSAPDAATRELVGACAVMAALVCVPLSALSGPVAGVLQILVLTAGWGYALGLKATAVSVLPYVVAFGLLPVVVLAGTPGVRPPPVWLIVAGAALGSGVHFATVLHDLRGSVPTGVRGLPHRLGATATRAGAAVLLVVASAALALGPGVPTPPALGIVAVTTAVLVWGLVSPERRVLAGAVRIVVLLDVALLLVGVAHSVGVTAIGTATRGAGPLH</sequence>
<accession>A0ABT1HP86</accession>
<proteinExistence type="predicted"/>
<feature type="transmembrane region" description="Helical" evidence="1">
    <location>
        <begin position="35"/>
        <end position="55"/>
    </location>
</feature>
<comment type="caution">
    <text evidence="2">The sequence shown here is derived from an EMBL/GenBank/DDBJ whole genome shotgun (WGS) entry which is preliminary data.</text>
</comment>
<keyword evidence="1" id="KW-1133">Transmembrane helix</keyword>
<feature type="transmembrane region" description="Helical" evidence="1">
    <location>
        <begin position="107"/>
        <end position="124"/>
    </location>
</feature>
<dbReference type="RefSeq" id="WP_253668283.1">
    <property type="nucleotide sequence ID" value="NZ_JAMTCP010000003.1"/>
</dbReference>
<keyword evidence="1" id="KW-0812">Transmembrane</keyword>
<feature type="transmembrane region" description="Helical" evidence="1">
    <location>
        <begin position="131"/>
        <end position="151"/>
    </location>
</feature>
<evidence type="ECO:0000313" key="2">
    <source>
        <dbReference type="EMBL" id="MCP2257327.1"/>
    </source>
</evidence>
<dbReference type="EMBL" id="JAMTCP010000003">
    <property type="protein sequence ID" value="MCP2257327.1"/>
    <property type="molecule type" value="Genomic_DNA"/>
</dbReference>